<sequence length="485" mass="52266">MITLKDPSLLKQHAYVNGQWIDALNGETNPVLNPATGEQIATVPDLGVEETEAAIAAADVAFKSWKKKTAKERSVLLRKWFELIVANKDDLAILMTAEQGKPIAESAGEVLYGASFIEWYAEEGKRAYGDVIPSHAADKRIIVTKEPIGVTAAITPWNFPNAMITRKCAPALAVGCTMIIKPAEDTPLSALALMELADRAGIPAGVINVITTKRPIEVGKTLTDSSVVRKLSFTGSTPVGKQLMRQCADTVKKTSMELGGNAPLIIFDDADLDKAVPAAIASKYRNSGQTCVCANRLLIQSGIYEEFAQRYAAEVAKLQVGNCSEGEFQQGPLINRAALDKVTSMVDDAVAKGARIISGGKPHALGGNFYEPTIVADITNDMRLAHEEIFGPVAPLFRFDTEEEAVQIANDTEFGLAAYFFTRDYARVFRVSEALEYGMVAVNDGILSTEVAPFGGVKESGTGREGSKYGMEDYLEIKYTLVGGL</sequence>
<evidence type="ECO:0000313" key="6">
    <source>
        <dbReference type="EMBL" id="SEQ47854.1"/>
    </source>
</evidence>
<dbReference type="CDD" id="cd07103">
    <property type="entry name" value="ALDH_F5_SSADH_GabD"/>
    <property type="match status" value="1"/>
</dbReference>
<dbReference type="Proteomes" id="UP000198749">
    <property type="component" value="Unassembled WGS sequence"/>
</dbReference>
<keyword evidence="2 4" id="KW-0560">Oxidoreductase</keyword>
<evidence type="ECO:0000313" key="7">
    <source>
        <dbReference type="Proteomes" id="UP000198749"/>
    </source>
</evidence>
<dbReference type="GO" id="GO:0005829">
    <property type="term" value="C:cytosol"/>
    <property type="evidence" value="ECO:0007669"/>
    <property type="project" value="TreeGrafter"/>
</dbReference>
<dbReference type="AlphaFoldDB" id="A0A1H9GCM7"/>
<comment type="similarity">
    <text evidence="1 4">Belongs to the aldehyde dehydrogenase family.</text>
</comment>
<dbReference type="OrthoDB" id="9812625at2"/>
<dbReference type="InterPro" id="IPR015590">
    <property type="entry name" value="Aldehyde_DH_dom"/>
</dbReference>
<feature type="domain" description="Aldehyde dehydrogenase" evidence="5">
    <location>
        <begin position="20"/>
        <end position="479"/>
    </location>
</feature>
<dbReference type="NCBIfam" id="TIGR01780">
    <property type="entry name" value="SSADH"/>
    <property type="match status" value="1"/>
</dbReference>
<protein>
    <submittedName>
        <fullName evidence="6">Succinate-semialdehyde dehydrogenase / glutarate-semialdehyde dehydrogenase</fullName>
    </submittedName>
</protein>
<organism evidence="6 7">
    <name type="scientific">Amphritea atlantica</name>
    <dbReference type="NCBI Taxonomy" id="355243"/>
    <lineage>
        <taxon>Bacteria</taxon>
        <taxon>Pseudomonadati</taxon>
        <taxon>Pseudomonadota</taxon>
        <taxon>Gammaproteobacteria</taxon>
        <taxon>Oceanospirillales</taxon>
        <taxon>Oceanospirillaceae</taxon>
        <taxon>Amphritea</taxon>
    </lineage>
</organism>
<dbReference type="InterPro" id="IPR016163">
    <property type="entry name" value="Ald_DH_C"/>
</dbReference>
<dbReference type="PROSITE" id="PS00687">
    <property type="entry name" value="ALDEHYDE_DEHYDR_GLU"/>
    <property type="match status" value="1"/>
</dbReference>
<dbReference type="SUPFAM" id="SSF53720">
    <property type="entry name" value="ALDH-like"/>
    <property type="match status" value="1"/>
</dbReference>
<feature type="active site" evidence="3">
    <location>
        <position position="257"/>
    </location>
</feature>
<gene>
    <name evidence="6" type="ORF">SAMN03080615_01608</name>
</gene>
<dbReference type="PANTHER" id="PTHR43353">
    <property type="entry name" value="SUCCINATE-SEMIALDEHYDE DEHYDROGENASE, MITOCHONDRIAL"/>
    <property type="match status" value="1"/>
</dbReference>
<dbReference type="InterPro" id="IPR050740">
    <property type="entry name" value="Aldehyde_DH_Superfamily"/>
</dbReference>
<dbReference type="Gene3D" id="3.40.605.10">
    <property type="entry name" value="Aldehyde Dehydrogenase, Chain A, domain 1"/>
    <property type="match status" value="1"/>
</dbReference>
<dbReference type="InterPro" id="IPR016162">
    <property type="entry name" value="Ald_DH_N"/>
</dbReference>
<evidence type="ECO:0000259" key="5">
    <source>
        <dbReference type="Pfam" id="PF00171"/>
    </source>
</evidence>
<dbReference type="InterPro" id="IPR010102">
    <property type="entry name" value="Succ_semiAld_DH"/>
</dbReference>
<accession>A0A1H9GCM7</accession>
<dbReference type="InterPro" id="IPR029510">
    <property type="entry name" value="Ald_DH_CS_GLU"/>
</dbReference>
<keyword evidence="7" id="KW-1185">Reference proteome</keyword>
<evidence type="ECO:0000256" key="2">
    <source>
        <dbReference type="ARBA" id="ARBA00023002"/>
    </source>
</evidence>
<dbReference type="FunFam" id="3.40.309.10:FF:000004">
    <property type="entry name" value="Succinate-semialdehyde dehydrogenase I"/>
    <property type="match status" value="1"/>
</dbReference>
<dbReference type="PANTHER" id="PTHR43353:SF5">
    <property type="entry name" value="SUCCINATE-SEMIALDEHYDE DEHYDROGENASE, MITOCHONDRIAL"/>
    <property type="match status" value="1"/>
</dbReference>
<dbReference type="InterPro" id="IPR016161">
    <property type="entry name" value="Ald_DH/histidinol_DH"/>
</dbReference>
<dbReference type="PROSITE" id="PS00070">
    <property type="entry name" value="ALDEHYDE_DEHYDR_CYS"/>
    <property type="match status" value="1"/>
</dbReference>
<dbReference type="InterPro" id="IPR016160">
    <property type="entry name" value="Ald_DH_CS_CYS"/>
</dbReference>
<dbReference type="FunFam" id="3.40.605.10:FF:000005">
    <property type="entry name" value="Succinate-semialdehyde dehydrogenase I"/>
    <property type="match status" value="1"/>
</dbReference>
<dbReference type="Gene3D" id="3.40.309.10">
    <property type="entry name" value="Aldehyde Dehydrogenase, Chain A, domain 2"/>
    <property type="match status" value="1"/>
</dbReference>
<dbReference type="STRING" id="355243.SAMN03080615_01608"/>
<dbReference type="GO" id="GO:0009450">
    <property type="term" value="P:gamma-aminobutyric acid catabolic process"/>
    <property type="evidence" value="ECO:0007669"/>
    <property type="project" value="InterPro"/>
</dbReference>
<dbReference type="GO" id="GO:0004777">
    <property type="term" value="F:succinate-semialdehyde dehydrogenase (NAD+) activity"/>
    <property type="evidence" value="ECO:0007669"/>
    <property type="project" value="TreeGrafter"/>
</dbReference>
<dbReference type="EMBL" id="FOGB01000004">
    <property type="protein sequence ID" value="SEQ47854.1"/>
    <property type="molecule type" value="Genomic_DNA"/>
</dbReference>
<dbReference type="RefSeq" id="WP_091356403.1">
    <property type="nucleotide sequence ID" value="NZ_AP025284.1"/>
</dbReference>
<evidence type="ECO:0000256" key="1">
    <source>
        <dbReference type="ARBA" id="ARBA00009986"/>
    </source>
</evidence>
<name>A0A1H9GCM7_9GAMM</name>
<dbReference type="Pfam" id="PF00171">
    <property type="entry name" value="Aldedh"/>
    <property type="match status" value="1"/>
</dbReference>
<evidence type="ECO:0000256" key="3">
    <source>
        <dbReference type="PROSITE-ProRule" id="PRU10007"/>
    </source>
</evidence>
<evidence type="ECO:0000256" key="4">
    <source>
        <dbReference type="RuleBase" id="RU003345"/>
    </source>
</evidence>
<reference evidence="7" key="1">
    <citation type="submission" date="2016-10" db="EMBL/GenBank/DDBJ databases">
        <authorList>
            <person name="Varghese N."/>
            <person name="Submissions S."/>
        </authorList>
    </citation>
    <scope>NUCLEOTIDE SEQUENCE [LARGE SCALE GENOMIC DNA]</scope>
    <source>
        <strain evidence="7">DSM 18887</strain>
    </source>
</reference>
<proteinExistence type="inferred from homology"/>